<dbReference type="AlphaFoldDB" id="A0A6B3SR68"/>
<name>A0A6B3SR68_9BURK</name>
<feature type="compositionally biased region" description="Low complexity" evidence="1">
    <location>
        <begin position="209"/>
        <end position="228"/>
    </location>
</feature>
<evidence type="ECO:0000313" key="2">
    <source>
        <dbReference type="EMBL" id="NEX61825.1"/>
    </source>
</evidence>
<organism evidence="2 3">
    <name type="scientific">Noviherbaspirillum galbum</name>
    <dbReference type="NCBI Taxonomy" id="2709383"/>
    <lineage>
        <taxon>Bacteria</taxon>
        <taxon>Pseudomonadati</taxon>
        <taxon>Pseudomonadota</taxon>
        <taxon>Betaproteobacteria</taxon>
        <taxon>Burkholderiales</taxon>
        <taxon>Oxalobacteraceae</taxon>
        <taxon>Noviherbaspirillum</taxon>
    </lineage>
</organism>
<feature type="region of interest" description="Disordered" evidence="1">
    <location>
        <begin position="142"/>
        <end position="228"/>
    </location>
</feature>
<accession>A0A6B3SR68</accession>
<dbReference type="Proteomes" id="UP000482155">
    <property type="component" value="Unassembled WGS sequence"/>
</dbReference>
<gene>
    <name evidence="2" type="ORF">G3574_12105</name>
</gene>
<evidence type="ECO:0000256" key="1">
    <source>
        <dbReference type="SAM" id="MobiDB-lite"/>
    </source>
</evidence>
<evidence type="ECO:0000313" key="3">
    <source>
        <dbReference type="Proteomes" id="UP000482155"/>
    </source>
</evidence>
<sequence length="228" mass="24997">MTAILAANAARRPRAAFILGASLLVFGLSGGALLMAQTNSPPATAAPAITATPPAQHARPGQPLAHPLWSELNPIQQQALAPLAGEWDQLDSFRKNKWLAIGNKYHSMKPDEQARMQERMRDWVRLTPEQRKIARESYVRAKKLDSNQKTEQWQQYQQLPEEQKKRLAENAAARKKVATLPSAHSQAKTGTPVPPIKSAPKPVIEQSVTPQATTQAPLQTQDAASANK</sequence>
<proteinExistence type="predicted"/>
<protein>
    <submittedName>
        <fullName evidence="2">DUF3106 domain-containing protein</fullName>
    </submittedName>
</protein>
<dbReference type="EMBL" id="JAAIVB010000038">
    <property type="protein sequence ID" value="NEX61825.1"/>
    <property type="molecule type" value="Genomic_DNA"/>
</dbReference>
<keyword evidence="3" id="KW-1185">Reference proteome</keyword>
<reference evidence="2 3" key="1">
    <citation type="submission" date="2020-02" db="EMBL/GenBank/DDBJ databases">
        <authorList>
            <person name="Kim M.K."/>
        </authorList>
    </citation>
    <scope>NUCLEOTIDE SEQUENCE [LARGE SCALE GENOMIC DNA]</scope>
    <source>
        <strain evidence="2 3">17J57-3</strain>
    </source>
</reference>
<dbReference type="InterPro" id="IPR021455">
    <property type="entry name" value="DUF3106"/>
</dbReference>
<comment type="caution">
    <text evidence="2">The sequence shown here is derived from an EMBL/GenBank/DDBJ whole genome shotgun (WGS) entry which is preliminary data.</text>
</comment>
<dbReference type="RefSeq" id="WP_163963442.1">
    <property type="nucleotide sequence ID" value="NZ_JAAIVB010000038.1"/>
</dbReference>
<feature type="compositionally biased region" description="Low complexity" evidence="1">
    <location>
        <begin position="151"/>
        <end position="160"/>
    </location>
</feature>
<dbReference type="Pfam" id="PF11304">
    <property type="entry name" value="DUF3106"/>
    <property type="match status" value="1"/>
</dbReference>